<protein>
    <submittedName>
        <fullName evidence="2">Uncharacterized protein</fullName>
    </submittedName>
</protein>
<proteinExistence type="predicted"/>
<sequence>MTPSYVPGADRPTRGSRDQAEIYAQGPMLTLSNRPGYVRFSTTAAVDSVHRGVVCRTRAVARYPSLCTESCEPPEYFCNDAHHRPGSRGPSSPSHARTRPGEHQRVGACGSRAIRPRTVE</sequence>
<dbReference type="Proteomes" id="UP001501752">
    <property type="component" value="Unassembled WGS sequence"/>
</dbReference>
<evidence type="ECO:0000313" key="3">
    <source>
        <dbReference type="Proteomes" id="UP001501752"/>
    </source>
</evidence>
<feature type="region of interest" description="Disordered" evidence="1">
    <location>
        <begin position="78"/>
        <end position="120"/>
    </location>
</feature>
<reference evidence="3" key="1">
    <citation type="journal article" date="2019" name="Int. J. Syst. Evol. Microbiol.">
        <title>The Global Catalogue of Microorganisms (GCM) 10K type strain sequencing project: providing services to taxonomists for standard genome sequencing and annotation.</title>
        <authorList>
            <consortium name="The Broad Institute Genomics Platform"/>
            <consortium name="The Broad Institute Genome Sequencing Center for Infectious Disease"/>
            <person name="Wu L."/>
            <person name="Ma J."/>
        </authorList>
    </citation>
    <scope>NUCLEOTIDE SEQUENCE [LARGE SCALE GENOMIC DNA]</scope>
    <source>
        <strain evidence="3">JCM 13006</strain>
    </source>
</reference>
<feature type="compositionally biased region" description="Basic and acidic residues" evidence="1">
    <location>
        <begin position="11"/>
        <end position="20"/>
    </location>
</feature>
<accession>A0ABP9DJT6</accession>
<gene>
    <name evidence="2" type="ORF">GCM10023235_16840</name>
</gene>
<evidence type="ECO:0000256" key="1">
    <source>
        <dbReference type="SAM" id="MobiDB-lite"/>
    </source>
</evidence>
<keyword evidence="3" id="KW-1185">Reference proteome</keyword>
<evidence type="ECO:0000313" key="2">
    <source>
        <dbReference type="EMBL" id="GAA4841649.1"/>
    </source>
</evidence>
<dbReference type="EMBL" id="BAABIS010000001">
    <property type="protein sequence ID" value="GAA4841649.1"/>
    <property type="molecule type" value="Genomic_DNA"/>
</dbReference>
<comment type="caution">
    <text evidence="2">The sequence shown here is derived from an EMBL/GenBank/DDBJ whole genome shotgun (WGS) entry which is preliminary data.</text>
</comment>
<name>A0ABP9DJT6_9ACTN</name>
<feature type="region of interest" description="Disordered" evidence="1">
    <location>
        <begin position="1"/>
        <end position="24"/>
    </location>
</feature>
<organism evidence="2 3">
    <name type="scientific">Kitasatospora terrestris</name>
    <dbReference type="NCBI Taxonomy" id="258051"/>
    <lineage>
        <taxon>Bacteria</taxon>
        <taxon>Bacillati</taxon>
        <taxon>Actinomycetota</taxon>
        <taxon>Actinomycetes</taxon>
        <taxon>Kitasatosporales</taxon>
        <taxon>Streptomycetaceae</taxon>
        <taxon>Kitasatospora</taxon>
    </lineage>
</organism>